<accession>A0ABV7FIS5</accession>
<protein>
    <recommendedName>
        <fullName evidence="3">DNA-binding protein</fullName>
    </recommendedName>
</protein>
<dbReference type="EMBL" id="JBHRTF010000004">
    <property type="protein sequence ID" value="MFC3115748.1"/>
    <property type="molecule type" value="Genomic_DNA"/>
</dbReference>
<organism evidence="1 2">
    <name type="scientific">Cellvibrio fontiphilus</name>
    <dbReference type="NCBI Taxonomy" id="1815559"/>
    <lineage>
        <taxon>Bacteria</taxon>
        <taxon>Pseudomonadati</taxon>
        <taxon>Pseudomonadota</taxon>
        <taxon>Gammaproteobacteria</taxon>
        <taxon>Cellvibrionales</taxon>
        <taxon>Cellvibrionaceae</taxon>
        <taxon>Cellvibrio</taxon>
    </lineage>
</organism>
<keyword evidence="2" id="KW-1185">Reference proteome</keyword>
<name>A0ABV7FIS5_9GAMM</name>
<dbReference type="RefSeq" id="WP_378118370.1">
    <property type="nucleotide sequence ID" value="NZ_JBHRTF010000004.1"/>
</dbReference>
<reference evidence="2" key="1">
    <citation type="journal article" date="2019" name="Int. J. Syst. Evol. Microbiol.">
        <title>The Global Catalogue of Microorganisms (GCM) 10K type strain sequencing project: providing services to taxonomists for standard genome sequencing and annotation.</title>
        <authorList>
            <consortium name="The Broad Institute Genomics Platform"/>
            <consortium name="The Broad Institute Genome Sequencing Center for Infectious Disease"/>
            <person name="Wu L."/>
            <person name="Ma J."/>
        </authorList>
    </citation>
    <scope>NUCLEOTIDE SEQUENCE [LARGE SCALE GENOMIC DNA]</scope>
    <source>
        <strain evidence="2">KCTC 52237</strain>
    </source>
</reference>
<dbReference type="Proteomes" id="UP001595555">
    <property type="component" value="Unassembled WGS sequence"/>
</dbReference>
<proteinExistence type="predicted"/>
<sequence>MATEKEVELLAAHLEEKIMTLHGTALLTGKSLSNCLGYRSTEALRQAIVRKTVPVKVFSIKSRRGKFALAKDVAFWLAKQRLMNETPENNEVNQ</sequence>
<gene>
    <name evidence="1" type="ORF">ACFODX_09290</name>
</gene>
<evidence type="ECO:0008006" key="3">
    <source>
        <dbReference type="Google" id="ProtNLM"/>
    </source>
</evidence>
<comment type="caution">
    <text evidence="1">The sequence shown here is derived from an EMBL/GenBank/DDBJ whole genome shotgun (WGS) entry which is preliminary data.</text>
</comment>
<evidence type="ECO:0000313" key="2">
    <source>
        <dbReference type="Proteomes" id="UP001595555"/>
    </source>
</evidence>
<evidence type="ECO:0000313" key="1">
    <source>
        <dbReference type="EMBL" id="MFC3115748.1"/>
    </source>
</evidence>